<dbReference type="InterPro" id="IPR032710">
    <property type="entry name" value="NTF2-like_dom_sf"/>
</dbReference>
<gene>
    <name evidence="1" type="ORF">RGQ13_12165</name>
</gene>
<dbReference type="SUPFAM" id="SSF54427">
    <property type="entry name" value="NTF2-like"/>
    <property type="match status" value="1"/>
</dbReference>
<dbReference type="Gene3D" id="3.10.450.50">
    <property type="match status" value="1"/>
</dbReference>
<dbReference type="EMBL" id="CP134145">
    <property type="protein sequence ID" value="WNC70886.1"/>
    <property type="molecule type" value="Genomic_DNA"/>
</dbReference>
<keyword evidence="2" id="KW-1185">Reference proteome</keyword>
<accession>A0ABY9TQ77</accession>
<evidence type="ECO:0008006" key="3">
    <source>
        <dbReference type="Google" id="ProtNLM"/>
    </source>
</evidence>
<dbReference type="RefSeq" id="WP_348390021.1">
    <property type="nucleotide sequence ID" value="NZ_CP134145.1"/>
</dbReference>
<sequence>MKIAIFLGLKFVIITTYAVSLLASASENNNAEITKPIKQLFAAMRSHSSEQLLAQFTANAMLQRIQPNGEVIQSDLNGFAESIAKSTKYLDEKLLKIETHQQGNMASVWTPFAFYLDKKLSHCGVNSFQLVKTDLGWKIHYLIDNTYPGDCNAFIARFN</sequence>
<protein>
    <recommendedName>
        <fullName evidence="3">Lumazine-binding</fullName>
    </recommendedName>
</protein>
<organism evidence="1 2">
    <name type="scientific">Thalassotalea psychrophila</name>
    <dbReference type="NCBI Taxonomy" id="3065647"/>
    <lineage>
        <taxon>Bacteria</taxon>
        <taxon>Pseudomonadati</taxon>
        <taxon>Pseudomonadota</taxon>
        <taxon>Gammaproteobacteria</taxon>
        <taxon>Alteromonadales</taxon>
        <taxon>Colwelliaceae</taxon>
        <taxon>Thalassotalea</taxon>
    </lineage>
</organism>
<name>A0ABY9TQ77_9GAMM</name>
<dbReference type="Proteomes" id="UP001258994">
    <property type="component" value="Chromosome"/>
</dbReference>
<evidence type="ECO:0000313" key="2">
    <source>
        <dbReference type="Proteomes" id="UP001258994"/>
    </source>
</evidence>
<reference evidence="2" key="1">
    <citation type="submission" date="2023-09" db="EMBL/GenBank/DDBJ databases">
        <authorList>
            <person name="Li S."/>
            <person name="Li X."/>
            <person name="Zhang C."/>
            <person name="Zhao Z."/>
        </authorList>
    </citation>
    <scope>NUCLEOTIDE SEQUENCE [LARGE SCALE GENOMIC DNA]</scope>
    <source>
        <strain evidence="2">SQ149</strain>
    </source>
</reference>
<evidence type="ECO:0000313" key="1">
    <source>
        <dbReference type="EMBL" id="WNC70886.1"/>
    </source>
</evidence>
<proteinExistence type="predicted"/>